<evidence type="ECO:0008006" key="5">
    <source>
        <dbReference type="Google" id="ProtNLM"/>
    </source>
</evidence>
<accession>A0A3E0DPN4</accession>
<evidence type="ECO:0000313" key="4">
    <source>
        <dbReference type="Proteomes" id="UP000256542"/>
    </source>
</evidence>
<feature type="region of interest" description="Disordered" evidence="1">
    <location>
        <begin position="135"/>
        <end position="188"/>
    </location>
</feature>
<proteinExistence type="predicted"/>
<name>A0A3E0DPN4_9GAMM</name>
<evidence type="ECO:0000256" key="2">
    <source>
        <dbReference type="SAM" id="SignalP"/>
    </source>
</evidence>
<feature type="chain" id="PRO_5017764340" description="DUF4140 domain-containing protein" evidence="2">
    <location>
        <begin position="18"/>
        <end position="188"/>
    </location>
</feature>
<evidence type="ECO:0000313" key="3">
    <source>
        <dbReference type="EMBL" id="REG84212.1"/>
    </source>
</evidence>
<protein>
    <recommendedName>
        <fullName evidence="5">DUF4140 domain-containing protein</fullName>
    </recommendedName>
</protein>
<dbReference type="EMBL" id="QUNG01000004">
    <property type="protein sequence ID" value="REG84212.1"/>
    <property type="molecule type" value="Genomic_DNA"/>
</dbReference>
<reference evidence="3 4" key="1">
    <citation type="submission" date="2018-08" db="EMBL/GenBank/DDBJ databases">
        <title>Genomic Encyclopedia of Type Strains, Phase III (KMG-III): the genomes of soil and plant-associated and newly described type strains.</title>
        <authorList>
            <person name="Whitman W."/>
        </authorList>
    </citation>
    <scope>NUCLEOTIDE SEQUENCE [LARGE SCALE GENOMIC DNA]</scope>
    <source>
        <strain evidence="3 4">CECT 7375</strain>
    </source>
</reference>
<feature type="signal peptide" evidence="2">
    <location>
        <begin position="1"/>
        <end position="17"/>
    </location>
</feature>
<dbReference type="RefSeq" id="WP_115897117.1">
    <property type="nucleotide sequence ID" value="NZ_QUNG01000004.1"/>
</dbReference>
<comment type="caution">
    <text evidence="3">The sequence shown here is derived from an EMBL/GenBank/DDBJ whole genome shotgun (WGS) entry which is preliminary data.</text>
</comment>
<organism evidence="3 4">
    <name type="scientific">Marinomonas pollencensis</name>
    <dbReference type="NCBI Taxonomy" id="491954"/>
    <lineage>
        <taxon>Bacteria</taxon>
        <taxon>Pseudomonadati</taxon>
        <taxon>Pseudomonadota</taxon>
        <taxon>Gammaproteobacteria</taxon>
        <taxon>Oceanospirillales</taxon>
        <taxon>Oceanospirillaceae</taxon>
        <taxon>Marinomonas</taxon>
    </lineage>
</organism>
<sequence>MKKLAGFVLVLPFVAQAQTVEIQPVDIIYGNQVIHGRHQVVLSSPDKVAVIPADKSKVSLLGPNVVVSATGADRSYLEEQAIAKREKAIYDEVNKRTEEAPFTVLFTGHIPDDIQEKRLRMMPEIGVFGEQLNKLEESQSDSSSAQDVMPDSGDFSEIKPNSPNSSATNNAVAPNASQEAKLEKLIGG</sequence>
<keyword evidence="2" id="KW-0732">Signal</keyword>
<dbReference type="OrthoDB" id="6103581at2"/>
<gene>
    <name evidence="3" type="ORF">DFP81_10491</name>
</gene>
<dbReference type="Proteomes" id="UP000256542">
    <property type="component" value="Unassembled WGS sequence"/>
</dbReference>
<evidence type="ECO:0000256" key="1">
    <source>
        <dbReference type="SAM" id="MobiDB-lite"/>
    </source>
</evidence>
<dbReference type="AlphaFoldDB" id="A0A3E0DPN4"/>
<feature type="compositionally biased region" description="Low complexity" evidence="1">
    <location>
        <begin position="160"/>
        <end position="177"/>
    </location>
</feature>
<keyword evidence="4" id="KW-1185">Reference proteome</keyword>